<keyword evidence="4" id="KW-1185">Reference proteome</keyword>
<dbReference type="Gene3D" id="1.20.120.1220">
    <property type="match status" value="1"/>
</dbReference>
<feature type="transmembrane region" description="Helical" evidence="1">
    <location>
        <begin position="155"/>
        <end position="176"/>
    </location>
</feature>
<dbReference type="Proteomes" id="UP000734823">
    <property type="component" value="Unassembled WGS sequence"/>
</dbReference>
<keyword evidence="1" id="KW-0472">Membrane</keyword>
<proteinExistence type="predicted"/>
<dbReference type="EMBL" id="JABVED010000008">
    <property type="protein sequence ID" value="MBC6448567.1"/>
    <property type="molecule type" value="Genomic_DNA"/>
</dbReference>
<feature type="transmembrane region" description="Helical" evidence="1">
    <location>
        <begin position="188"/>
        <end position="221"/>
    </location>
</feature>
<evidence type="ECO:0000256" key="1">
    <source>
        <dbReference type="SAM" id="Phobius"/>
    </source>
</evidence>
<organism evidence="3 4">
    <name type="scientific">Actinokineospora xionganensis</name>
    <dbReference type="NCBI Taxonomy" id="2684470"/>
    <lineage>
        <taxon>Bacteria</taxon>
        <taxon>Bacillati</taxon>
        <taxon>Actinomycetota</taxon>
        <taxon>Actinomycetes</taxon>
        <taxon>Pseudonocardiales</taxon>
        <taxon>Pseudonocardiaceae</taxon>
        <taxon>Actinokineospora</taxon>
    </lineage>
</organism>
<dbReference type="InterPro" id="IPR000045">
    <property type="entry name" value="Prepilin_IV_endopep_pep"/>
</dbReference>
<feature type="transmembrane region" description="Helical" evidence="1">
    <location>
        <begin position="97"/>
        <end position="117"/>
    </location>
</feature>
<evidence type="ECO:0000259" key="2">
    <source>
        <dbReference type="Pfam" id="PF01478"/>
    </source>
</evidence>
<keyword evidence="1" id="KW-1133">Transmembrane helix</keyword>
<feature type="transmembrane region" description="Helical" evidence="1">
    <location>
        <begin position="12"/>
        <end position="33"/>
    </location>
</feature>
<reference evidence="3 4" key="1">
    <citation type="submission" date="2020-06" db="EMBL/GenBank/DDBJ databases">
        <title>Actinokineospora xiongansis sp. nov., isolated from soil of Baiyangdian.</title>
        <authorList>
            <person name="Zhang X."/>
        </authorList>
    </citation>
    <scope>NUCLEOTIDE SEQUENCE [LARGE SCALE GENOMIC DNA]</scope>
    <source>
        <strain evidence="3 4">HBU206404</strain>
    </source>
</reference>
<comment type="caution">
    <text evidence="3">The sequence shown here is derived from an EMBL/GenBank/DDBJ whole genome shotgun (WGS) entry which is preliminary data.</text>
</comment>
<accession>A0ABR7L8C8</accession>
<keyword evidence="1" id="KW-0812">Transmembrane</keyword>
<sequence>MLVKSTTRPIPVRIALFALPLFVLTPLMLNNFLGPPGPVILISVSATAGILAGMVARRFLARHPRGTRARAGCCEVPTAILWGLIAWRWHIGDLPTWWLPTAALYAWFAVSLAVVDFRERRVPDVITLAGYPVFGCTLTLAAVAVAASGHSWKPLVWNAILGATAFLAIHATIHLVHPPSLGAGDVKLSVPLGALLGAVDLIALPLALTLAAVITLALAVAAPRTLRTRWRSGIPHAPGMLAATALFVL</sequence>
<name>A0ABR7L8C8_9PSEU</name>
<dbReference type="Pfam" id="PF01478">
    <property type="entry name" value="Peptidase_A24"/>
    <property type="match status" value="1"/>
</dbReference>
<feature type="transmembrane region" description="Helical" evidence="1">
    <location>
        <begin position="39"/>
        <end position="60"/>
    </location>
</feature>
<gene>
    <name evidence="3" type="ORF">GPZ80_15435</name>
</gene>
<feature type="domain" description="Prepilin type IV endopeptidase peptidase" evidence="2">
    <location>
        <begin position="104"/>
        <end position="219"/>
    </location>
</feature>
<dbReference type="RefSeq" id="WP_187221058.1">
    <property type="nucleotide sequence ID" value="NZ_JABVED010000008.1"/>
</dbReference>
<feature type="transmembrane region" description="Helical" evidence="1">
    <location>
        <begin position="129"/>
        <end position="149"/>
    </location>
</feature>
<evidence type="ECO:0000313" key="4">
    <source>
        <dbReference type="Proteomes" id="UP000734823"/>
    </source>
</evidence>
<protein>
    <submittedName>
        <fullName evidence="3">Prepilin peptidase</fullName>
    </submittedName>
</protein>
<evidence type="ECO:0000313" key="3">
    <source>
        <dbReference type="EMBL" id="MBC6448567.1"/>
    </source>
</evidence>